<comment type="caution">
    <text evidence="1">The sequence shown here is derived from an EMBL/GenBank/DDBJ whole genome shotgun (WGS) entry which is preliminary data.</text>
</comment>
<keyword evidence="2" id="KW-1185">Reference proteome</keyword>
<name>A0A6V8LU04_9BACT</name>
<organism evidence="1 2">
    <name type="scientific">Fundidesulfovibrio magnetotacticus</name>
    <dbReference type="NCBI Taxonomy" id="2730080"/>
    <lineage>
        <taxon>Bacteria</taxon>
        <taxon>Pseudomonadati</taxon>
        <taxon>Thermodesulfobacteriota</taxon>
        <taxon>Desulfovibrionia</taxon>
        <taxon>Desulfovibrionales</taxon>
        <taxon>Desulfovibrionaceae</taxon>
        <taxon>Fundidesulfovibrio</taxon>
    </lineage>
</organism>
<accession>A0A6V8LU04</accession>
<reference evidence="1 2" key="1">
    <citation type="submission" date="2020-04" db="EMBL/GenBank/DDBJ databases">
        <authorList>
            <consortium name="Desulfovibrio sp. FSS-1 genome sequencing consortium"/>
            <person name="Shimoshige H."/>
            <person name="Kobayashi H."/>
            <person name="Maekawa T."/>
        </authorList>
    </citation>
    <scope>NUCLEOTIDE SEQUENCE [LARGE SCALE GENOMIC DNA]</scope>
    <source>
        <strain evidence="1 2">SIID29052-01</strain>
    </source>
</reference>
<evidence type="ECO:0000313" key="1">
    <source>
        <dbReference type="EMBL" id="GFK93286.1"/>
    </source>
</evidence>
<sequence>MTLTVQTLYGPLGPVDFPEYGPDGALIGCVPAAPLALETPLGRLNAQHSTDDARRPKVHPIEFHPDGSLKSMALEERTVLPTPLGPLPAEFVSFHPDGELRRVFPVYGKLSGYWTEKEEATLNDPLTLETPAGSITARIAGVQFFPGGALKSVTLWPGESVEIETPLGRQKARIGISFHESGALRSFEPAALTPVPTPIGILEAFDPDALGIHGDVCSLEFGPDGEPVALSTPMNTVEAALPDGKPRRFAPTRVPNLCDERVQDVKPLRVRFQGGAALLGEDPAPAFPLDTARFTVGRLLEGLFAPIRYDCGL</sequence>
<dbReference type="AlphaFoldDB" id="A0A6V8LU04"/>
<protein>
    <submittedName>
        <fullName evidence="1">Uncharacterized protein</fullName>
    </submittedName>
</protein>
<dbReference type="RefSeq" id="WP_173082153.1">
    <property type="nucleotide sequence ID" value="NZ_BLTE01000003.1"/>
</dbReference>
<dbReference type="EMBL" id="BLTE01000003">
    <property type="protein sequence ID" value="GFK93286.1"/>
    <property type="molecule type" value="Genomic_DNA"/>
</dbReference>
<evidence type="ECO:0000313" key="2">
    <source>
        <dbReference type="Proteomes" id="UP000494245"/>
    </source>
</evidence>
<dbReference type="Proteomes" id="UP000494245">
    <property type="component" value="Unassembled WGS sequence"/>
</dbReference>
<gene>
    <name evidence="1" type="ORF">NNJEOMEG_01117</name>
</gene>
<reference evidence="1 2" key="2">
    <citation type="submission" date="2020-05" db="EMBL/GenBank/DDBJ databases">
        <title>Draft genome sequence of Desulfovibrio sp. strainFSS-1.</title>
        <authorList>
            <person name="Shimoshige H."/>
            <person name="Kobayashi H."/>
            <person name="Maekawa T."/>
        </authorList>
    </citation>
    <scope>NUCLEOTIDE SEQUENCE [LARGE SCALE GENOMIC DNA]</scope>
    <source>
        <strain evidence="1 2">SIID29052-01</strain>
    </source>
</reference>
<proteinExistence type="predicted"/>